<dbReference type="EMBL" id="LGIA01000001">
    <property type="protein sequence ID" value="KOH47172.1"/>
    <property type="molecule type" value="Genomic_DNA"/>
</dbReference>
<proteinExistence type="predicted"/>
<keyword evidence="2" id="KW-1185">Reference proteome</keyword>
<gene>
    <name evidence="1" type="ORF">NC99_00050</name>
</gene>
<dbReference type="Proteomes" id="UP000036958">
    <property type="component" value="Unassembled WGS sequence"/>
</dbReference>
<organism evidence="1 2">
    <name type="scientific">Sunxiuqinia dokdonensis</name>
    <dbReference type="NCBI Taxonomy" id="1409788"/>
    <lineage>
        <taxon>Bacteria</taxon>
        <taxon>Pseudomonadati</taxon>
        <taxon>Bacteroidota</taxon>
        <taxon>Bacteroidia</taxon>
        <taxon>Marinilabiliales</taxon>
        <taxon>Prolixibacteraceae</taxon>
        <taxon>Sunxiuqinia</taxon>
    </lineage>
</organism>
<protein>
    <submittedName>
        <fullName evidence="1">Uncharacterized protein</fullName>
    </submittedName>
</protein>
<dbReference type="AlphaFoldDB" id="A0A0L8VG96"/>
<reference evidence="2" key="1">
    <citation type="submission" date="2015-07" db="EMBL/GenBank/DDBJ databases">
        <title>Genome sequencing of Sunxiuqinia dokdonensis strain SK.</title>
        <authorList>
            <person name="Ahn S."/>
            <person name="Kim B.-C."/>
        </authorList>
    </citation>
    <scope>NUCLEOTIDE SEQUENCE [LARGE SCALE GENOMIC DNA]</scope>
    <source>
        <strain evidence="2">SK</strain>
    </source>
</reference>
<name>A0A0L8VG96_9BACT</name>
<evidence type="ECO:0000313" key="2">
    <source>
        <dbReference type="Proteomes" id="UP000036958"/>
    </source>
</evidence>
<sequence length="43" mass="5003">MLLVAWWSLVPDSAVLSTRSAGWEKLANVHNHPNIMVRYNFFM</sequence>
<evidence type="ECO:0000313" key="1">
    <source>
        <dbReference type="EMBL" id="KOH47172.1"/>
    </source>
</evidence>
<accession>A0A0L8VG96</accession>
<comment type="caution">
    <text evidence="1">The sequence shown here is derived from an EMBL/GenBank/DDBJ whole genome shotgun (WGS) entry which is preliminary data.</text>
</comment>